<evidence type="ECO:0000313" key="1">
    <source>
        <dbReference type="EMBL" id="SEA28717.1"/>
    </source>
</evidence>
<dbReference type="STRING" id="37625.SAMN05660420_01727"/>
<dbReference type="PIRSF" id="PIRSF012293">
    <property type="entry name" value="EutA"/>
    <property type="match status" value="1"/>
</dbReference>
<dbReference type="InterPro" id="IPR050696">
    <property type="entry name" value="FtsA/MreB"/>
</dbReference>
<dbReference type="RefSeq" id="WP_092346821.1">
    <property type="nucleotide sequence ID" value="NZ_FNQN01000004.1"/>
</dbReference>
<protein>
    <submittedName>
        <fullName evidence="1">Reactivating factor of Adenosylcobalamin-dependent ethanolamine ammonia lyase</fullName>
    </submittedName>
</protein>
<dbReference type="Pfam" id="PF06277">
    <property type="entry name" value="EutA"/>
    <property type="match status" value="1"/>
</dbReference>
<dbReference type="Gene3D" id="3.30.420.40">
    <property type="match status" value="1"/>
</dbReference>
<dbReference type="InterPro" id="IPR009377">
    <property type="entry name" value="EutA"/>
</dbReference>
<keyword evidence="1" id="KW-0456">Lyase</keyword>
<dbReference type="SUPFAM" id="SSF53067">
    <property type="entry name" value="Actin-like ATPase domain"/>
    <property type="match status" value="1"/>
</dbReference>
<reference evidence="1 2" key="1">
    <citation type="submission" date="2016-10" db="EMBL/GenBank/DDBJ databases">
        <authorList>
            <person name="de Groot N.N."/>
        </authorList>
    </citation>
    <scope>NUCLEOTIDE SEQUENCE [LARGE SCALE GENOMIC DNA]</scope>
    <source>
        <strain evidence="1 2">DSM 7343</strain>
    </source>
</reference>
<dbReference type="OrthoDB" id="1542at2"/>
<sequence>MKEQILSVGIDIGTTTSQLVFSQLTLENTASLISVPRIEIIAKEVVFRSAIHFTPLKSQQEIDENKIRQLIEQEYHSAGIRPEQVQTGAVIITGEAARKQNAETVLRALSGLAGEFVVATAGPTLEGIIAGKGAGACQESKHRGATVVNLDIGGGTTNIAVFRNGEVIDTACLDIGGRLIRFQNERGTISYIADKMRSLTRSMDLSVAENQTLSTGTIEAITMRMAGILEEVLGLVPVTPQLATMLTDHDLRRDYPIDYVSFSGGVADCIQGSSSGDYFRYGDIGIALGQAITRSKITQQFEILPSVETIRATVVGAGSHTTGISGSTISVSPGVLPMQNIPVLKLSPEDEALPLRLWGEAILRKVQWFNLQGEKQNLALAFKGPDSLGFSDVTELASEVIKGMQGILCKTCPLIVIIEKDLAKVMGQTLRSQLGFKKDVICIDTIKVENGDYIDIGRELVDGNVVPVIVKTLVFNS</sequence>
<gene>
    <name evidence="1" type="ORF">SAMN05660420_01727</name>
</gene>
<dbReference type="InterPro" id="IPR043129">
    <property type="entry name" value="ATPase_NBD"/>
</dbReference>
<dbReference type="GO" id="GO:0016829">
    <property type="term" value="F:lyase activity"/>
    <property type="evidence" value="ECO:0007669"/>
    <property type="project" value="UniProtKB-KW"/>
</dbReference>
<name>A0A1H3ZYB0_9BACT</name>
<dbReference type="NCBIfam" id="NF007992">
    <property type="entry name" value="PRK10719.1-3"/>
    <property type="match status" value="1"/>
</dbReference>
<dbReference type="AlphaFoldDB" id="A0A1H3ZYB0"/>
<organism evidence="1 2">
    <name type="scientific">Desulfuromusa kysingii</name>
    <dbReference type="NCBI Taxonomy" id="37625"/>
    <lineage>
        <taxon>Bacteria</taxon>
        <taxon>Pseudomonadati</taxon>
        <taxon>Thermodesulfobacteriota</taxon>
        <taxon>Desulfuromonadia</taxon>
        <taxon>Desulfuromonadales</taxon>
        <taxon>Geopsychrobacteraceae</taxon>
        <taxon>Desulfuromusa</taxon>
    </lineage>
</organism>
<dbReference type="PANTHER" id="PTHR32432">
    <property type="entry name" value="CELL DIVISION PROTEIN FTSA-RELATED"/>
    <property type="match status" value="1"/>
</dbReference>
<dbReference type="Proteomes" id="UP000199409">
    <property type="component" value="Unassembled WGS sequence"/>
</dbReference>
<proteinExistence type="predicted"/>
<keyword evidence="2" id="KW-1185">Reference proteome</keyword>
<dbReference type="PANTHER" id="PTHR32432:SF13">
    <property type="entry name" value="ETHANOLAMINE AMMONIA-LYASE REACTIVASE EUTA"/>
    <property type="match status" value="1"/>
</dbReference>
<evidence type="ECO:0000313" key="2">
    <source>
        <dbReference type="Proteomes" id="UP000199409"/>
    </source>
</evidence>
<accession>A0A1H3ZYB0</accession>
<dbReference type="EMBL" id="FNQN01000004">
    <property type="protein sequence ID" value="SEA28717.1"/>
    <property type="molecule type" value="Genomic_DNA"/>
</dbReference>